<keyword evidence="6 13" id="KW-0812">Transmembrane</keyword>
<organism evidence="16 17">
    <name type="scientific">Metapseudomonas otitidis</name>
    <dbReference type="NCBI Taxonomy" id="319939"/>
    <lineage>
        <taxon>Bacteria</taxon>
        <taxon>Pseudomonadati</taxon>
        <taxon>Pseudomonadota</taxon>
        <taxon>Gammaproteobacteria</taxon>
        <taxon>Pseudomonadales</taxon>
        <taxon>Pseudomonadaceae</taxon>
        <taxon>Metapseudomonas</taxon>
    </lineage>
</organism>
<dbReference type="InterPro" id="IPR003661">
    <property type="entry name" value="HisK_dim/P_dom"/>
</dbReference>
<accession>A0A679GVU0</accession>
<comment type="catalytic activity">
    <reaction evidence="1">
        <text>ATP + protein L-histidine = ADP + protein N-phospho-L-histidine.</text>
        <dbReference type="EC" id="2.7.13.3"/>
    </reaction>
</comment>
<dbReference type="SUPFAM" id="SSF55874">
    <property type="entry name" value="ATPase domain of HSP90 chaperone/DNA topoisomerase II/histidine kinase"/>
    <property type="match status" value="1"/>
</dbReference>
<dbReference type="InterPro" id="IPR036890">
    <property type="entry name" value="HATPase_C_sf"/>
</dbReference>
<dbReference type="EC" id="2.7.13.3" evidence="3"/>
<keyword evidence="9" id="KW-0067">ATP-binding</keyword>
<name>A0A679GVU0_9GAMM</name>
<sequence length="454" mass="51396">MRRHPLAGFSLRLRLMLGAAGLAVLFMLALLPVLSKAFDTAMEQAIEKRLAADASALIAAARIVDGKLDMPDKLPDEEFDNLDAHQLGFIYDSDGRLIWQSRSSQDESVHYMPRYDGRGHEFTQIHDDRGRRFFVYDVEIDLLRDQAAAFSIVTMQPMSDYQVMHDGFLQQLYFWLGTALLVLLVMLWFGLTWGFRSLRRLSEELDQVESGTRDALSDAHPRELLRLTKSLNRLLDSERRQRERYRHSLDDLAHSLKTPLSVLQGVSETIATRPGDTEPARVLRNQIERMSQQIGYQLQRATLRKSGLVRHRVQLAPLLDTLCDALDKVYRDKRVRVLRDFDPNLQVPVEQGALLEMLGNLLENAYRLCLGTVRVSAREHEASCELVVEDDGPGVPPDQRARILQRGERADAQHPGQGIGTAVVLDIVESFEGELALGDSPLGGAEFRIRLPRN</sequence>
<evidence type="ECO:0000256" key="1">
    <source>
        <dbReference type="ARBA" id="ARBA00000085"/>
    </source>
</evidence>
<dbReference type="GO" id="GO:0000155">
    <property type="term" value="F:phosphorelay sensor kinase activity"/>
    <property type="evidence" value="ECO:0007669"/>
    <property type="project" value="InterPro"/>
</dbReference>
<gene>
    <name evidence="16" type="primary">phoQ</name>
    <name evidence="16" type="ORF">PtoMrB4_40810</name>
</gene>
<dbReference type="Proteomes" id="UP000501237">
    <property type="component" value="Chromosome"/>
</dbReference>
<dbReference type="Gene3D" id="1.10.287.130">
    <property type="match status" value="1"/>
</dbReference>
<dbReference type="Gene3D" id="3.30.565.10">
    <property type="entry name" value="Histidine kinase-like ATPase, C-terminal domain"/>
    <property type="match status" value="1"/>
</dbReference>
<evidence type="ECO:0000256" key="10">
    <source>
        <dbReference type="ARBA" id="ARBA00022989"/>
    </source>
</evidence>
<dbReference type="GO" id="GO:0005524">
    <property type="term" value="F:ATP binding"/>
    <property type="evidence" value="ECO:0007669"/>
    <property type="project" value="UniProtKB-KW"/>
</dbReference>
<evidence type="ECO:0000313" key="16">
    <source>
        <dbReference type="EMBL" id="BCA30104.1"/>
    </source>
</evidence>
<dbReference type="PROSITE" id="PS50885">
    <property type="entry name" value="HAMP"/>
    <property type="match status" value="1"/>
</dbReference>
<dbReference type="Pfam" id="PF02518">
    <property type="entry name" value="HATPase_c"/>
    <property type="match status" value="1"/>
</dbReference>
<evidence type="ECO:0000256" key="2">
    <source>
        <dbReference type="ARBA" id="ARBA00004370"/>
    </source>
</evidence>
<proteinExistence type="predicted"/>
<dbReference type="AlphaFoldDB" id="A0A679GVU0"/>
<reference evidence="16 17" key="1">
    <citation type="journal article" date="2020" name="Microbiol. Resour. Announc.">
        <title>Complete genome sequence of Pseudomonas otitidis strain MrB4, isolated from Lake Biwa in Japan.</title>
        <authorList>
            <person name="Miyazaki K."/>
            <person name="Hase E."/>
            <person name="Maruya T."/>
        </authorList>
    </citation>
    <scope>NUCLEOTIDE SEQUENCE [LARGE SCALE GENOMIC DNA]</scope>
    <source>
        <strain evidence="16 17">MrB4</strain>
    </source>
</reference>
<keyword evidence="11" id="KW-0902">Two-component regulatory system</keyword>
<evidence type="ECO:0000256" key="3">
    <source>
        <dbReference type="ARBA" id="ARBA00012438"/>
    </source>
</evidence>
<keyword evidence="10 13" id="KW-1133">Transmembrane helix</keyword>
<evidence type="ECO:0000256" key="13">
    <source>
        <dbReference type="SAM" id="Phobius"/>
    </source>
</evidence>
<feature type="transmembrane region" description="Helical" evidence="13">
    <location>
        <begin position="172"/>
        <end position="195"/>
    </location>
</feature>
<evidence type="ECO:0000256" key="4">
    <source>
        <dbReference type="ARBA" id="ARBA00022553"/>
    </source>
</evidence>
<comment type="subcellular location">
    <subcellularLocation>
        <location evidence="2">Membrane</location>
    </subcellularLocation>
</comment>
<dbReference type="GeneID" id="57399300"/>
<dbReference type="PANTHER" id="PTHR45436">
    <property type="entry name" value="SENSOR HISTIDINE KINASE YKOH"/>
    <property type="match status" value="1"/>
</dbReference>
<dbReference type="SMART" id="SM00387">
    <property type="entry name" value="HATPase_c"/>
    <property type="match status" value="1"/>
</dbReference>
<evidence type="ECO:0000256" key="9">
    <source>
        <dbReference type="ARBA" id="ARBA00022840"/>
    </source>
</evidence>
<dbReference type="InterPro" id="IPR036097">
    <property type="entry name" value="HisK_dim/P_sf"/>
</dbReference>
<dbReference type="PANTHER" id="PTHR45436:SF4">
    <property type="entry name" value="SENSOR PROTEIN PHOQ"/>
    <property type="match status" value="1"/>
</dbReference>
<dbReference type="CDD" id="cd00082">
    <property type="entry name" value="HisKA"/>
    <property type="match status" value="1"/>
</dbReference>
<evidence type="ECO:0000256" key="5">
    <source>
        <dbReference type="ARBA" id="ARBA00022679"/>
    </source>
</evidence>
<evidence type="ECO:0000256" key="11">
    <source>
        <dbReference type="ARBA" id="ARBA00023012"/>
    </source>
</evidence>
<evidence type="ECO:0000259" key="14">
    <source>
        <dbReference type="PROSITE" id="PS50109"/>
    </source>
</evidence>
<dbReference type="PROSITE" id="PS50109">
    <property type="entry name" value="HIS_KIN"/>
    <property type="match status" value="1"/>
</dbReference>
<evidence type="ECO:0000256" key="6">
    <source>
        <dbReference type="ARBA" id="ARBA00022692"/>
    </source>
</evidence>
<feature type="domain" description="Histidine kinase" evidence="14">
    <location>
        <begin position="251"/>
        <end position="454"/>
    </location>
</feature>
<protein>
    <recommendedName>
        <fullName evidence="3">histidine kinase</fullName>
        <ecNumber evidence="3">2.7.13.3</ecNumber>
    </recommendedName>
</protein>
<dbReference type="InterPro" id="IPR003660">
    <property type="entry name" value="HAMP_dom"/>
</dbReference>
<dbReference type="CDD" id="cd16954">
    <property type="entry name" value="HATPase_PhoQ-like"/>
    <property type="match status" value="1"/>
</dbReference>
<dbReference type="SUPFAM" id="SSF47384">
    <property type="entry name" value="Homodimeric domain of signal transducing histidine kinase"/>
    <property type="match status" value="1"/>
</dbReference>
<dbReference type="InterPro" id="IPR005467">
    <property type="entry name" value="His_kinase_dom"/>
</dbReference>
<evidence type="ECO:0000256" key="7">
    <source>
        <dbReference type="ARBA" id="ARBA00022741"/>
    </source>
</evidence>
<evidence type="ECO:0000256" key="12">
    <source>
        <dbReference type="ARBA" id="ARBA00023136"/>
    </source>
</evidence>
<keyword evidence="5" id="KW-0808">Transferase</keyword>
<dbReference type="InterPro" id="IPR058619">
    <property type="entry name" value="PhoQ/CarS-like_HATPase"/>
</dbReference>
<dbReference type="InterPro" id="IPR003594">
    <property type="entry name" value="HATPase_dom"/>
</dbReference>
<feature type="domain" description="HAMP" evidence="15">
    <location>
        <begin position="192"/>
        <end position="243"/>
    </location>
</feature>
<dbReference type="GO" id="GO:0005886">
    <property type="term" value="C:plasma membrane"/>
    <property type="evidence" value="ECO:0007669"/>
    <property type="project" value="TreeGrafter"/>
</dbReference>
<keyword evidence="7" id="KW-0547">Nucleotide-binding</keyword>
<evidence type="ECO:0000256" key="8">
    <source>
        <dbReference type="ARBA" id="ARBA00022777"/>
    </source>
</evidence>
<dbReference type="EMBL" id="AP022642">
    <property type="protein sequence ID" value="BCA30104.1"/>
    <property type="molecule type" value="Genomic_DNA"/>
</dbReference>
<keyword evidence="4" id="KW-0597">Phosphoprotein</keyword>
<dbReference type="KEGG" id="poj:PtoMrB4_40810"/>
<dbReference type="InterPro" id="IPR004358">
    <property type="entry name" value="Sig_transdc_His_kin-like_C"/>
</dbReference>
<keyword evidence="12 13" id="KW-0472">Membrane</keyword>
<evidence type="ECO:0000259" key="15">
    <source>
        <dbReference type="PROSITE" id="PS50885"/>
    </source>
</evidence>
<dbReference type="RefSeq" id="WP_142015635.1">
    <property type="nucleotide sequence ID" value="NZ_AP022642.1"/>
</dbReference>
<keyword evidence="8 16" id="KW-0418">Kinase</keyword>
<evidence type="ECO:0000313" key="17">
    <source>
        <dbReference type="Proteomes" id="UP000501237"/>
    </source>
</evidence>
<dbReference type="PRINTS" id="PR00344">
    <property type="entry name" value="BCTRLSENSOR"/>
</dbReference>
<dbReference type="SMART" id="SM00388">
    <property type="entry name" value="HisKA"/>
    <property type="match status" value="1"/>
</dbReference>
<dbReference type="InterPro" id="IPR050428">
    <property type="entry name" value="TCS_sensor_his_kinase"/>
</dbReference>